<dbReference type="EMBL" id="CP017704">
    <property type="protein sequence ID" value="ASS96711.1"/>
    <property type="molecule type" value="Genomic_DNA"/>
</dbReference>
<dbReference type="AlphaFoldDB" id="A0A223ENE9"/>
<dbReference type="SUPFAM" id="SSF53681">
    <property type="entry name" value="Aspartate/glutamate racemase"/>
    <property type="match status" value="1"/>
</dbReference>
<sequence length="109" mass="12709">MENEFFKKTFISHNIEIVVPNQSEQEYIHRKIVKELENGIVNNETKKGFLNIINQMINRDGIQGVILGCTELPMLIKNEDLNIHPLNTAEIYINKIVDTIFWTKLIDLI</sequence>
<evidence type="ECO:0000313" key="2">
    <source>
        <dbReference type="Proteomes" id="UP000214618"/>
    </source>
</evidence>
<organism evidence="1 2">
    <name type="scientific">Peribacillus simplex NBRC 15720 = DSM 1321</name>
    <dbReference type="NCBI Taxonomy" id="1349754"/>
    <lineage>
        <taxon>Bacteria</taxon>
        <taxon>Bacillati</taxon>
        <taxon>Bacillota</taxon>
        <taxon>Bacilli</taxon>
        <taxon>Bacillales</taxon>
        <taxon>Bacillaceae</taxon>
        <taxon>Peribacillus</taxon>
    </lineage>
</organism>
<evidence type="ECO:0000313" key="1">
    <source>
        <dbReference type="EMBL" id="ASS96711.1"/>
    </source>
</evidence>
<dbReference type="InterPro" id="IPR015942">
    <property type="entry name" value="Asp/Glu/hydantoin_racemase"/>
</dbReference>
<dbReference type="InterPro" id="IPR033134">
    <property type="entry name" value="Asp/Glu_racemase_AS_2"/>
</dbReference>
<dbReference type="Pfam" id="PF01177">
    <property type="entry name" value="Asp_Glu_race"/>
    <property type="match status" value="1"/>
</dbReference>
<dbReference type="OrthoDB" id="9803739at2"/>
<name>A0A223ENE9_9BACI</name>
<dbReference type="Gene3D" id="3.40.50.1860">
    <property type="match status" value="1"/>
</dbReference>
<reference evidence="1 2" key="1">
    <citation type="submission" date="2016-10" db="EMBL/GenBank/DDBJ databases">
        <title>The whole genome sequencing and assembly of Bacillus simplex DSM 1321 strain.</title>
        <authorList>
            <person name="Park M.-K."/>
            <person name="Lee Y.-J."/>
            <person name="Yi H."/>
            <person name="Bahn Y.-S."/>
            <person name="Kim J.F."/>
            <person name="Lee D.-W."/>
        </authorList>
    </citation>
    <scope>NUCLEOTIDE SEQUENCE [LARGE SCALE GENOMIC DNA]</scope>
    <source>
        <strain evidence="1 2">DSM 1321</strain>
    </source>
</reference>
<gene>
    <name evidence="1" type="ORF">BS1321_24095</name>
</gene>
<accession>A0A223ENE9</accession>
<evidence type="ECO:0008006" key="3">
    <source>
        <dbReference type="Google" id="ProtNLM"/>
    </source>
</evidence>
<dbReference type="PROSITE" id="PS00924">
    <property type="entry name" value="ASP_GLU_RACEMASE_2"/>
    <property type="match status" value="1"/>
</dbReference>
<dbReference type="Proteomes" id="UP000214618">
    <property type="component" value="Chromosome"/>
</dbReference>
<dbReference type="GO" id="GO:0047661">
    <property type="term" value="F:amino-acid racemase activity"/>
    <property type="evidence" value="ECO:0007669"/>
    <property type="project" value="InterPro"/>
</dbReference>
<dbReference type="InterPro" id="IPR001920">
    <property type="entry name" value="Asp/Glu_race"/>
</dbReference>
<proteinExistence type="predicted"/>
<protein>
    <recommendedName>
        <fullName evidence="3">Aspartate racemase</fullName>
    </recommendedName>
</protein>